<evidence type="ECO:0000256" key="2">
    <source>
        <dbReference type="ARBA" id="ARBA00012652"/>
    </source>
</evidence>
<dbReference type="PANTHER" id="PTHR33307:SF6">
    <property type="entry name" value="ALPHA-RHAMNOSIDASE (EUROFUNG)-RELATED"/>
    <property type="match status" value="1"/>
</dbReference>
<keyword evidence="3" id="KW-0378">Hydrolase</keyword>
<evidence type="ECO:0000259" key="6">
    <source>
        <dbReference type="Pfam" id="PF17389"/>
    </source>
</evidence>
<dbReference type="GO" id="GO:0005975">
    <property type="term" value="P:carbohydrate metabolic process"/>
    <property type="evidence" value="ECO:0007669"/>
    <property type="project" value="InterPro"/>
</dbReference>
<evidence type="ECO:0000256" key="3">
    <source>
        <dbReference type="ARBA" id="ARBA00022801"/>
    </source>
</evidence>
<protein>
    <recommendedName>
        <fullName evidence="2">alpha-L-rhamnosidase</fullName>
        <ecNumber evidence="2">3.2.1.40</ecNumber>
    </recommendedName>
</protein>
<dbReference type="SUPFAM" id="SSF48208">
    <property type="entry name" value="Six-hairpin glycosidases"/>
    <property type="match status" value="1"/>
</dbReference>
<dbReference type="PANTHER" id="PTHR33307">
    <property type="entry name" value="ALPHA-RHAMNOSIDASE (EUROFUNG)"/>
    <property type="match status" value="1"/>
</dbReference>
<dbReference type="InterPro" id="IPR008928">
    <property type="entry name" value="6-hairpin_glycosidase_sf"/>
</dbReference>
<feature type="domain" description="Bacterial alpha-L-rhamnosidase N-terminal" evidence="5">
    <location>
        <begin position="59"/>
        <end position="216"/>
    </location>
</feature>
<dbReference type="InterPro" id="IPR012341">
    <property type="entry name" value="6hp_glycosidase-like_sf"/>
</dbReference>
<dbReference type="InterPro" id="IPR016007">
    <property type="entry name" value="Alpha_rhamnosid"/>
</dbReference>
<dbReference type="SUPFAM" id="SSF49785">
    <property type="entry name" value="Galactose-binding domain-like"/>
    <property type="match status" value="1"/>
</dbReference>
<feature type="domain" description="Alpha-L-rhamnosidase C-terminal" evidence="7">
    <location>
        <begin position="674"/>
        <end position="711"/>
    </location>
</feature>
<dbReference type="Gene3D" id="2.60.120.260">
    <property type="entry name" value="Galactose-binding domain-like"/>
    <property type="match status" value="2"/>
</dbReference>
<evidence type="ECO:0000313" key="9">
    <source>
        <dbReference type="Proteomes" id="UP000307943"/>
    </source>
</evidence>
<dbReference type="Pfam" id="PF08531">
    <property type="entry name" value="Bac_rhamnosid_N"/>
    <property type="match status" value="1"/>
</dbReference>
<dbReference type="InterPro" id="IPR008979">
    <property type="entry name" value="Galactose-bd-like_sf"/>
</dbReference>
<sequence>MDKQWSARWIMDEAFFGLKPIDLYRKELEAYSGPKHREDLKNRHMLARKTFVLKEPFDKAILDITADDTYKLYINGQFAGQGPAQGNHYHYYYNRHDVSPLLRQGDNVIAVHVYYQGLVCRAYNSGDYRQGLIAELSVDGSIAVQTDSSWKIERAREYENGGIIGYDTQYLEHIDNRLKLTGWRKAEFDDDAWQQPFVHEADDHRLFEQPTPPLSVYTVKPVRIAPIAGEAGYSIDFGEERTGQFTMKAQGSPGQTVEIRCGEELRDDGSVRYDMRCNCTYKETWTLSGSADDELEFFDYKAFRYVEVLPAPGVRLDPASFAAIVRHYPLDDGACRFDSSDPMLNAIWSICKNGVKYGSQENYVDCPSREKGQYLGDNTIITHAHAYVSGDLRLFRKSLLDFVLLSSRVCPGFMAVAPGHYMQEFVDYSLQWPIQLLEYYRQSGDEPFLRDMLPYAERMLAYFARFRRDDGILVDVKDKPNLVDWPVNMRDDYDFRLSKPIGDGCHNVVNAFYYGAMRAIRDIRHILRLPDTHTSGMDSFKTAFRQAFLDPETKLFSDSEVSKHTSLHANALPLLFGLTNEDDQTTVIELIREKRLSCGVYMAYFVLKALAAAGEHGLVYELIRSDDLHSWSTMVKEGATTCFEVWAKDLKWNTSLCHPWASAPIPLFIEEIAGIKPTSPGWTAVSFSPRIPEALDRVELEFRVPTGKIRFACHNGISELVVPEGVTVIRSSIT</sequence>
<accession>A0A5C4TBH3</accession>
<dbReference type="Gene3D" id="2.60.420.10">
    <property type="entry name" value="Maltose phosphorylase, domain 3"/>
    <property type="match status" value="1"/>
</dbReference>
<evidence type="ECO:0000256" key="1">
    <source>
        <dbReference type="ARBA" id="ARBA00001445"/>
    </source>
</evidence>
<reference evidence="8 9" key="1">
    <citation type="submission" date="2019-05" db="EMBL/GenBank/DDBJ databases">
        <title>We sequenced the genome of Paenibacillus hemerocallicola KCTC 33185 for further insight into its adaptation and study the phylogeny of Paenibacillus.</title>
        <authorList>
            <person name="Narsing Rao M.P."/>
        </authorList>
    </citation>
    <scope>NUCLEOTIDE SEQUENCE [LARGE SCALE GENOMIC DNA]</scope>
    <source>
        <strain evidence="8 9">KCTC 33185</strain>
    </source>
</reference>
<evidence type="ECO:0000259" key="4">
    <source>
        <dbReference type="Pfam" id="PF05592"/>
    </source>
</evidence>
<dbReference type="Pfam" id="PF17389">
    <property type="entry name" value="Bac_rhamnosid6H"/>
    <property type="match status" value="1"/>
</dbReference>
<dbReference type="Proteomes" id="UP000307943">
    <property type="component" value="Unassembled WGS sequence"/>
</dbReference>
<organism evidence="8 9">
    <name type="scientific">Paenibacillus hemerocallicola</name>
    <dbReference type="NCBI Taxonomy" id="1172614"/>
    <lineage>
        <taxon>Bacteria</taxon>
        <taxon>Bacillati</taxon>
        <taxon>Bacillota</taxon>
        <taxon>Bacilli</taxon>
        <taxon>Bacillales</taxon>
        <taxon>Paenibacillaceae</taxon>
        <taxon>Paenibacillus</taxon>
    </lineage>
</organism>
<dbReference type="AlphaFoldDB" id="A0A5C4TBH3"/>
<name>A0A5C4TBH3_9BACL</name>
<comment type="caution">
    <text evidence="8">The sequence shown here is derived from an EMBL/GenBank/DDBJ whole genome shotgun (WGS) entry which is preliminary data.</text>
</comment>
<dbReference type="Pfam" id="PF17390">
    <property type="entry name" value="Bac_rhamnosid_C"/>
    <property type="match status" value="1"/>
</dbReference>
<dbReference type="EMBL" id="VDCQ01000011">
    <property type="protein sequence ID" value="TNJ66424.1"/>
    <property type="molecule type" value="Genomic_DNA"/>
</dbReference>
<proteinExistence type="predicted"/>
<comment type="catalytic activity">
    <reaction evidence="1">
        <text>Hydrolysis of terminal non-reducing alpha-L-rhamnose residues in alpha-L-rhamnosides.</text>
        <dbReference type="EC" id="3.2.1.40"/>
    </reaction>
</comment>
<evidence type="ECO:0000259" key="5">
    <source>
        <dbReference type="Pfam" id="PF08531"/>
    </source>
</evidence>
<feature type="domain" description="Alpha-L-rhamnosidase concanavalin-like" evidence="4">
    <location>
        <begin position="234"/>
        <end position="323"/>
    </location>
</feature>
<dbReference type="InterPro" id="IPR008902">
    <property type="entry name" value="Rhamnosid_concanavalin"/>
</dbReference>
<dbReference type="OrthoDB" id="9815108at2"/>
<evidence type="ECO:0000313" key="8">
    <source>
        <dbReference type="EMBL" id="TNJ66424.1"/>
    </source>
</evidence>
<dbReference type="InterPro" id="IPR035398">
    <property type="entry name" value="Bac_rhamnosid_C"/>
</dbReference>
<dbReference type="InterPro" id="IPR013737">
    <property type="entry name" value="Bac_rhamnosid_N"/>
</dbReference>
<dbReference type="EC" id="3.2.1.40" evidence="2"/>
<dbReference type="Gene3D" id="1.50.10.10">
    <property type="match status" value="1"/>
</dbReference>
<gene>
    <name evidence="8" type="ORF">FE784_10645</name>
</gene>
<dbReference type="RefSeq" id="WP_139602180.1">
    <property type="nucleotide sequence ID" value="NZ_VDCQ01000011.1"/>
</dbReference>
<dbReference type="GO" id="GO:0030596">
    <property type="term" value="F:alpha-L-rhamnosidase activity"/>
    <property type="evidence" value="ECO:0007669"/>
    <property type="project" value="UniProtKB-EC"/>
</dbReference>
<feature type="domain" description="Alpha-L-rhamnosidase six-hairpin glycosidase" evidence="6">
    <location>
        <begin position="336"/>
        <end position="671"/>
    </location>
</feature>
<evidence type="ECO:0000259" key="7">
    <source>
        <dbReference type="Pfam" id="PF17390"/>
    </source>
</evidence>
<dbReference type="InterPro" id="IPR035396">
    <property type="entry name" value="Bac_rhamnosid6H"/>
</dbReference>
<keyword evidence="9" id="KW-1185">Reference proteome</keyword>
<dbReference type="Pfam" id="PF05592">
    <property type="entry name" value="Bac_rhamnosid"/>
    <property type="match status" value="1"/>
</dbReference>